<evidence type="ECO:0000256" key="1">
    <source>
        <dbReference type="SAM" id="Phobius"/>
    </source>
</evidence>
<dbReference type="Proteomes" id="UP000729913">
    <property type="component" value="Unassembled WGS sequence"/>
</dbReference>
<gene>
    <name evidence="2" type="ORF">G9C98_000504</name>
</gene>
<comment type="caution">
    <text evidence="2">The sequence shown here is derived from an EMBL/GenBank/DDBJ whole genome shotgun (WGS) entry which is preliminary data.</text>
</comment>
<feature type="transmembrane region" description="Helical" evidence="1">
    <location>
        <begin position="33"/>
        <end position="50"/>
    </location>
</feature>
<dbReference type="AlphaFoldDB" id="A0A8J5R4I9"/>
<reference evidence="2" key="2">
    <citation type="submission" date="2021-04" db="EMBL/GenBank/DDBJ databases">
        <title>Genome-wide patterns of bracovirus chromosomal integration into multiple host tissues during parasitism.</title>
        <authorList>
            <person name="Chebbi M.A.C."/>
        </authorList>
    </citation>
    <scope>NUCLEOTIDE SEQUENCE</scope>
    <source>
        <tissue evidence="2">Whole body</tissue>
    </source>
</reference>
<protein>
    <recommendedName>
        <fullName evidence="4">NADH-ubiquinone oxidoreductase B15 subunit</fullName>
    </recommendedName>
</protein>
<evidence type="ECO:0000313" key="2">
    <source>
        <dbReference type="EMBL" id="KAG8039775.1"/>
    </source>
</evidence>
<name>A0A8J5R4I9_9HYME</name>
<organism evidence="2 3">
    <name type="scientific">Cotesia typhae</name>
    <dbReference type="NCBI Taxonomy" id="2053667"/>
    <lineage>
        <taxon>Eukaryota</taxon>
        <taxon>Metazoa</taxon>
        <taxon>Ecdysozoa</taxon>
        <taxon>Arthropoda</taxon>
        <taxon>Hexapoda</taxon>
        <taxon>Insecta</taxon>
        <taxon>Pterygota</taxon>
        <taxon>Neoptera</taxon>
        <taxon>Endopterygota</taxon>
        <taxon>Hymenoptera</taxon>
        <taxon>Apocrita</taxon>
        <taxon>Ichneumonoidea</taxon>
        <taxon>Braconidae</taxon>
        <taxon>Microgastrinae</taxon>
        <taxon>Cotesia</taxon>
    </lineage>
</organism>
<dbReference type="OrthoDB" id="5818798at2759"/>
<proteinExistence type="predicted"/>
<reference evidence="2" key="1">
    <citation type="submission" date="2020-03" db="EMBL/GenBank/DDBJ databases">
        <authorList>
            <person name="Chebbi M.A."/>
            <person name="Drezen J.M."/>
        </authorList>
    </citation>
    <scope>NUCLEOTIDE SEQUENCE</scope>
    <source>
        <tissue evidence="2">Whole body</tissue>
    </source>
</reference>
<accession>A0A8J5R4I9</accession>
<keyword evidence="3" id="KW-1185">Reference proteome</keyword>
<sequence length="76" mass="8928">MLWVSEDDVAINRFMSMKVRATHFFRPTVKNAAFFWGVMIAPILVSTYFLRKSRMAKESKLRSGKVSYRDRDFACN</sequence>
<keyword evidence="1" id="KW-0472">Membrane</keyword>
<keyword evidence="1" id="KW-0812">Transmembrane</keyword>
<keyword evidence="1" id="KW-1133">Transmembrane helix</keyword>
<evidence type="ECO:0008006" key="4">
    <source>
        <dbReference type="Google" id="ProtNLM"/>
    </source>
</evidence>
<dbReference type="EMBL" id="JAAOIC020000032">
    <property type="protein sequence ID" value="KAG8039775.1"/>
    <property type="molecule type" value="Genomic_DNA"/>
</dbReference>
<evidence type="ECO:0000313" key="3">
    <source>
        <dbReference type="Proteomes" id="UP000729913"/>
    </source>
</evidence>